<protein>
    <submittedName>
        <fullName evidence="5">12881_t:CDS:1</fullName>
    </submittedName>
</protein>
<keyword evidence="6" id="KW-1185">Reference proteome</keyword>
<comment type="similarity">
    <text evidence="2">Belongs to the sestrin family.</text>
</comment>
<dbReference type="PANTHER" id="PTHR12474">
    <property type="entry name" value="P53 REGULATED PA26 NUCLEAR PROTEIN SESTRIN"/>
    <property type="match status" value="1"/>
</dbReference>
<comment type="caution">
    <text evidence="5">The sequence shown here is derived from an EMBL/GenBank/DDBJ whole genome shotgun (WGS) entry which is preliminary data.</text>
</comment>
<accession>A0A9N9CZ28</accession>
<comment type="subcellular location">
    <subcellularLocation>
        <location evidence="1">Cytoplasm</location>
    </subcellularLocation>
</comment>
<dbReference type="OrthoDB" id="337464at2759"/>
<dbReference type="SUPFAM" id="SSF69118">
    <property type="entry name" value="AhpD-like"/>
    <property type="match status" value="1"/>
</dbReference>
<dbReference type="PANTHER" id="PTHR12474:SF0">
    <property type="entry name" value="SESTRIN HOMOLOG"/>
    <property type="match status" value="1"/>
</dbReference>
<evidence type="ECO:0000256" key="4">
    <source>
        <dbReference type="SAM" id="MobiDB-lite"/>
    </source>
</evidence>
<proteinExistence type="inferred from homology"/>
<dbReference type="GO" id="GO:0070728">
    <property type="term" value="F:L-leucine binding"/>
    <property type="evidence" value="ECO:0007669"/>
    <property type="project" value="TreeGrafter"/>
</dbReference>
<evidence type="ECO:0000313" key="6">
    <source>
        <dbReference type="Proteomes" id="UP000789342"/>
    </source>
</evidence>
<dbReference type="GO" id="GO:0005634">
    <property type="term" value="C:nucleus"/>
    <property type="evidence" value="ECO:0007669"/>
    <property type="project" value="InterPro"/>
</dbReference>
<dbReference type="GO" id="GO:0071233">
    <property type="term" value="P:cellular response to L-leucine"/>
    <property type="evidence" value="ECO:0007669"/>
    <property type="project" value="TreeGrafter"/>
</dbReference>
<dbReference type="GO" id="GO:1901031">
    <property type="term" value="P:regulation of response to reactive oxygen species"/>
    <property type="evidence" value="ECO:0007669"/>
    <property type="project" value="InterPro"/>
</dbReference>
<reference evidence="5" key="1">
    <citation type="submission" date="2021-06" db="EMBL/GenBank/DDBJ databases">
        <authorList>
            <person name="Kallberg Y."/>
            <person name="Tangrot J."/>
            <person name="Rosling A."/>
        </authorList>
    </citation>
    <scope>NUCLEOTIDE SEQUENCE</scope>
    <source>
        <strain evidence="5">CL551</strain>
    </source>
</reference>
<name>A0A9N9CZ28_9GLOM</name>
<dbReference type="InterPro" id="IPR029032">
    <property type="entry name" value="AhpD-like"/>
</dbReference>
<organism evidence="5 6">
    <name type="scientific">Acaulospora morrowiae</name>
    <dbReference type="NCBI Taxonomy" id="94023"/>
    <lineage>
        <taxon>Eukaryota</taxon>
        <taxon>Fungi</taxon>
        <taxon>Fungi incertae sedis</taxon>
        <taxon>Mucoromycota</taxon>
        <taxon>Glomeromycotina</taxon>
        <taxon>Glomeromycetes</taxon>
        <taxon>Diversisporales</taxon>
        <taxon>Acaulosporaceae</taxon>
        <taxon>Acaulospora</taxon>
    </lineage>
</organism>
<dbReference type="EMBL" id="CAJVPV010007593">
    <property type="protein sequence ID" value="CAG8620960.1"/>
    <property type="molecule type" value="Genomic_DNA"/>
</dbReference>
<gene>
    <name evidence="5" type="ORF">AMORRO_LOCUS8659</name>
</gene>
<feature type="region of interest" description="Disordered" evidence="4">
    <location>
        <begin position="35"/>
        <end position="62"/>
    </location>
</feature>
<evidence type="ECO:0000313" key="5">
    <source>
        <dbReference type="EMBL" id="CAG8620960.1"/>
    </source>
</evidence>
<dbReference type="GO" id="GO:1990253">
    <property type="term" value="P:cellular response to leucine starvation"/>
    <property type="evidence" value="ECO:0007669"/>
    <property type="project" value="TreeGrafter"/>
</dbReference>
<dbReference type="GO" id="GO:0016684">
    <property type="term" value="F:oxidoreductase activity, acting on peroxide as acceptor"/>
    <property type="evidence" value="ECO:0007669"/>
    <property type="project" value="TreeGrafter"/>
</dbReference>
<dbReference type="GO" id="GO:1904262">
    <property type="term" value="P:negative regulation of TORC1 signaling"/>
    <property type="evidence" value="ECO:0007669"/>
    <property type="project" value="TreeGrafter"/>
</dbReference>
<keyword evidence="3" id="KW-0963">Cytoplasm</keyword>
<evidence type="ECO:0000256" key="2">
    <source>
        <dbReference type="ARBA" id="ARBA00008350"/>
    </source>
</evidence>
<feature type="region of interest" description="Disordered" evidence="4">
    <location>
        <begin position="318"/>
        <end position="344"/>
    </location>
</feature>
<dbReference type="AlphaFoldDB" id="A0A9N9CZ28"/>
<evidence type="ECO:0000256" key="3">
    <source>
        <dbReference type="ARBA" id="ARBA00022490"/>
    </source>
</evidence>
<dbReference type="InterPro" id="IPR006730">
    <property type="entry name" value="Sestrin"/>
</dbReference>
<evidence type="ECO:0000256" key="1">
    <source>
        <dbReference type="ARBA" id="ARBA00004496"/>
    </source>
</evidence>
<dbReference type="Pfam" id="PF04636">
    <property type="entry name" value="PA26"/>
    <property type="match status" value="1"/>
</dbReference>
<dbReference type="GO" id="GO:0016239">
    <property type="term" value="P:positive regulation of macroautophagy"/>
    <property type="evidence" value="ECO:0007669"/>
    <property type="project" value="TreeGrafter"/>
</dbReference>
<dbReference type="Proteomes" id="UP000789342">
    <property type="component" value="Unassembled WGS sequence"/>
</dbReference>
<dbReference type="GO" id="GO:0005737">
    <property type="term" value="C:cytoplasm"/>
    <property type="evidence" value="ECO:0007669"/>
    <property type="project" value="UniProtKB-SubCell"/>
</dbReference>
<sequence length="609" mass="69510">MADGRFNVAFYEGLQDETSEKRKETLETIENTINGWVNSSPRFGTRNPDAERSPTPTPQNDLSTLIDGIAEEAERSLELHLLTILRMSINCPFADVRNCFKELLGKLISNRVSVPSPVYPFPSFYMSPKEMYTLEWDKPLEGILPDQDVQDSMVKTFVETGRLNNYDRILLYFPTFTLKFQNAYKELMKSQNGVHPESLRYYIGIMAASQHRCQYLVSHLKSEYLAANGDPEWLKGLQYAPDKVKKIAKINSILAHQPWSLQSEHISELCRGDATWNIEEIIHIIVLFSTFHSMCSYALCCGIVPECDSIGGYKEQQLPTHTITPSDGDEEGTPLHLNSPEQTSGNVGSGLGIYVDPEAIIHTNELIMRLRRNDSVEEEDPESQDSAVDLDRETFSEISTVESTPIITEIITPSTFVPDASPIPVTSPFETIPPANILTEDFSCYLGPEEEEIPFSDFISKIGYLTTQDFNWGTDGIELVQHHLHFGNKLDDELKEIRAMSDFKFFSFDSQLDDLPFREVIWYYVSRLYGITADDYPYNDISTFLNSKIRNFIKKVCTRPEDFTYDDWNNVGFQLNDREKCLIILISAEARKQAELTYGLRSVDLRQRN</sequence>